<sequence>METVEGNWDINTKVANLTGVGYQNQRFLLYLPNLRDTGFYPNPTISNCSYNDGIDFMPFKITGGFIRIARFDSVSVSGNFQISMQDDFNGAVIRTVVGEFGINTQ</sequence>
<protein>
    <submittedName>
        <fullName evidence="1">Uncharacterized protein</fullName>
    </submittedName>
</protein>
<name>A0ABR7M662_9BACT</name>
<gene>
    <name evidence="1" type="ORF">BC349_05485</name>
</gene>
<keyword evidence="2" id="KW-1185">Reference proteome</keyword>
<evidence type="ECO:0000313" key="1">
    <source>
        <dbReference type="EMBL" id="MBC6490406.1"/>
    </source>
</evidence>
<accession>A0ABR7M662</accession>
<reference evidence="1 2" key="1">
    <citation type="submission" date="2016-07" db="EMBL/GenBank/DDBJ databases">
        <title>Genome analysis of Flavihumibacter stibioxidans YS-17.</title>
        <authorList>
            <person name="Shi K."/>
            <person name="Han Y."/>
            <person name="Wang G."/>
        </authorList>
    </citation>
    <scope>NUCLEOTIDE SEQUENCE [LARGE SCALE GENOMIC DNA]</scope>
    <source>
        <strain evidence="1 2">YS-17</strain>
    </source>
</reference>
<proteinExistence type="predicted"/>
<dbReference type="EMBL" id="MBUA01000001">
    <property type="protein sequence ID" value="MBC6490406.1"/>
    <property type="molecule type" value="Genomic_DNA"/>
</dbReference>
<dbReference type="Proteomes" id="UP000765802">
    <property type="component" value="Unassembled WGS sequence"/>
</dbReference>
<dbReference type="RefSeq" id="WP_187255710.1">
    <property type="nucleotide sequence ID" value="NZ_JBHULF010000006.1"/>
</dbReference>
<organism evidence="1 2">
    <name type="scientific">Flavihumibacter stibioxidans</name>
    <dbReference type="NCBI Taxonomy" id="1834163"/>
    <lineage>
        <taxon>Bacteria</taxon>
        <taxon>Pseudomonadati</taxon>
        <taxon>Bacteroidota</taxon>
        <taxon>Chitinophagia</taxon>
        <taxon>Chitinophagales</taxon>
        <taxon>Chitinophagaceae</taxon>
        <taxon>Flavihumibacter</taxon>
    </lineage>
</organism>
<comment type="caution">
    <text evidence="1">The sequence shown here is derived from an EMBL/GenBank/DDBJ whole genome shotgun (WGS) entry which is preliminary data.</text>
</comment>
<evidence type="ECO:0000313" key="2">
    <source>
        <dbReference type="Proteomes" id="UP000765802"/>
    </source>
</evidence>